<sequence>MSDSPPSLDADELTAELERAFDGRERERTVVARQARDLADSGKPEEDRGEPLTVAEVVRQMGDAPEGSSVSDRWNWWLGSLEAAYGGYREFQVTRF</sequence>
<feature type="compositionally biased region" description="Basic and acidic residues" evidence="1">
    <location>
        <begin position="18"/>
        <end position="50"/>
    </location>
</feature>
<dbReference type="EMBL" id="FOOQ01000009">
    <property type="protein sequence ID" value="SFH02604.1"/>
    <property type="molecule type" value="Genomic_DNA"/>
</dbReference>
<gene>
    <name evidence="2" type="ORF">SAMN04488063_3611</name>
</gene>
<keyword evidence="3" id="KW-1185">Reference proteome</keyword>
<proteinExistence type="predicted"/>
<dbReference type="AlphaFoldDB" id="A0A1I2WMV9"/>
<name>A0A1I2WMV9_9EURY</name>
<feature type="region of interest" description="Disordered" evidence="1">
    <location>
        <begin position="18"/>
        <end position="52"/>
    </location>
</feature>
<protein>
    <submittedName>
        <fullName evidence="2">Uncharacterized protein</fullName>
    </submittedName>
</protein>
<reference evidence="3" key="1">
    <citation type="submission" date="2016-10" db="EMBL/GenBank/DDBJ databases">
        <authorList>
            <person name="Varghese N."/>
            <person name="Submissions S."/>
        </authorList>
    </citation>
    <scope>NUCLEOTIDE SEQUENCE [LARGE SCALE GENOMIC DNA]</scope>
    <source>
        <strain evidence="3">CGMCC 1.7739</strain>
    </source>
</reference>
<dbReference type="OrthoDB" id="197908at2157"/>
<dbReference type="RefSeq" id="WP_092893960.1">
    <property type="nucleotide sequence ID" value="NZ_FOOQ01000009.1"/>
</dbReference>
<dbReference type="InterPro" id="IPR058716">
    <property type="entry name" value="WNWW_dom-containing"/>
</dbReference>
<dbReference type="Proteomes" id="UP000198876">
    <property type="component" value="Unassembled WGS sequence"/>
</dbReference>
<evidence type="ECO:0000256" key="1">
    <source>
        <dbReference type="SAM" id="MobiDB-lite"/>
    </source>
</evidence>
<organism evidence="2 3">
    <name type="scientific">Halopelagius inordinatus</name>
    <dbReference type="NCBI Taxonomy" id="553467"/>
    <lineage>
        <taxon>Archaea</taxon>
        <taxon>Methanobacteriati</taxon>
        <taxon>Methanobacteriota</taxon>
        <taxon>Stenosarchaea group</taxon>
        <taxon>Halobacteria</taxon>
        <taxon>Halobacteriales</taxon>
        <taxon>Haloferacaceae</taxon>
    </lineage>
</organism>
<evidence type="ECO:0000313" key="2">
    <source>
        <dbReference type="EMBL" id="SFH02604.1"/>
    </source>
</evidence>
<evidence type="ECO:0000313" key="3">
    <source>
        <dbReference type="Proteomes" id="UP000198876"/>
    </source>
</evidence>
<dbReference type="STRING" id="553467.SAMN04488063_3611"/>
<dbReference type="Pfam" id="PF26484">
    <property type="entry name" value="WNWW"/>
    <property type="match status" value="1"/>
</dbReference>
<accession>A0A1I2WMV9</accession>